<dbReference type="RefSeq" id="WP_133771753.1">
    <property type="nucleotide sequence ID" value="NZ_SNZR01000013.1"/>
</dbReference>
<comment type="caution">
    <text evidence="3">The sequence shown here is derived from an EMBL/GenBank/DDBJ whole genome shotgun (WGS) entry which is preliminary data.</text>
</comment>
<keyword evidence="1" id="KW-0677">Repeat</keyword>
<keyword evidence="4" id="KW-1185">Reference proteome</keyword>
<gene>
    <name evidence="3" type="ORF">EV668_3243</name>
</gene>
<evidence type="ECO:0000313" key="4">
    <source>
        <dbReference type="Proteomes" id="UP000295122"/>
    </source>
</evidence>
<dbReference type="GO" id="GO:0016740">
    <property type="term" value="F:transferase activity"/>
    <property type="evidence" value="ECO:0007669"/>
    <property type="project" value="UniProtKB-KW"/>
</dbReference>
<dbReference type="InterPro" id="IPR051126">
    <property type="entry name" value="Thiosulfate_sulfurtransferase"/>
</dbReference>
<accession>A0A4R7BYQ3</accession>
<dbReference type="InterPro" id="IPR036873">
    <property type="entry name" value="Rhodanese-like_dom_sf"/>
</dbReference>
<organism evidence="3 4">
    <name type="scientific">Enterovirga rhinocerotis</name>
    <dbReference type="NCBI Taxonomy" id="1339210"/>
    <lineage>
        <taxon>Bacteria</taxon>
        <taxon>Pseudomonadati</taxon>
        <taxon>Pseudomonadota</taxon>
        <taxon>Alphaproteobacteria</taxon>
        <taxon>Hyphomicrobiales</taxon>
        <taxon>Methylobacteriaceae</taxon>
        <taxon>Enterovirga</taxon>
    </lineage>
</organism>
<evidence type="ECO:0000259" key="2">
    <source>
        <dbReference type="PROSITE" id="PS50206"/>
    </source>
</evidence>
<keyword evidence="3" id="KW-0808">Transferase</keyword>
<evidence type="ECO:0000256" key="1">
    <source>
        <dbReference type="ARBA" id="ARBA00022737"/>
    </source>
</evidence>
<dbReference type="PANTHER" id="PTHR43855:SF1">
    <property type="entry name" value="THIOSULFATE SULFURTRANSFERASE"/>
    <property type="match status" value="1"/>
</dbReference>
<dbReference type="AlphaFoldDB" id="A0A4R7BYQ3"/>
<evidence type="ECO:0000313" key="3">
    <source>
        <dbReference type="EMBL" id="TDR90392.1"/>
    </source>
</evidence>
<keyword evidence="3" id="KW-0670">Pyruvate</keyword>
<dbReference type="CDD" id="cd01448">
    <property type="entry name" value="TST_Repeat_1"/>
    <property type="match status" value="1"/>
</dbReference>
<name>A0A4R7BYQ3_9HYPH</name>
<dbReference type="OrthoDB" id="9781034at2"/>
<dbReference type="Proteomes" id="UP000295122">
    <property type="component" value="Unassembled WGS sequence"/>
</dbReference>
<dbReference type="PANTHER" id="PTHR43855">
    <property type="entry name" value="THIOSULFATE SULFURTRANSFERASE"/>
    <property type="match status" value="1"/>
</dbReference>
<dbReference type="SUPFAM" id="SSF52821">
    <property type="entry name" value="Rhodanese/Cell cycle control phosphatase"/>
    <property type="match status" value="2"/>
</dbReference>
<proteinExistence type="predicted"/>
<reference evidence="3 4" key="1">
    <citation type="submission" date="2019-03" db="EMBL/GenBank/DDBJ databases">
        <title>Genomic Encyclopedia of Type Strains, Phase IV (KMG-IV): sequencing the most valuable type-strain genomes for metagenomic binning, comparative biology and taxonomic classification.</title>
        <authorList>
            <person name="Goeker M."/>
        </authorList>
    </citation>
    <scope>NUCLEOTIDE SEQUENCE [LARGE SCALE GENOMIC DNA]</scope>
    <source>
        <strain evidence="3 4">DSM 25903</strain>
    </source>
</reference>
<dbReference type="EMBL" id="SNZR01000013">
    <property type="protein sequence ID" value="TDR90392.1"/>
    <property type="molecule type" value="Genomic_DNA"/>
</dbReference>
<dbReference type="Gene3D" id="3.40.250.10">
    <property type="entry name" value="Rhodanese-like domain"/>
    <property type="match status" value="2"/>
</dbReference>
<dbReference type="SMART" id="SM00450">
    <property type="entry name" value="RHOD"/>
    <property type="match status" value="2"/>
</dbReference>
<dbReference type="Pfam" id="PF00581">
    <property type="entry name" value="Rhodanese"/>
    <property type="match status" value="2"/>
</dbReference>
<protein>
    <submittedName>
        <fullName evidence="3">Thiosulfate/3-mercaptopyruvate sulfurtransferase</fullName>
    </submittedName>
</protein>
<dbReference type="PROSITE" id="PS50206">
    <property type="entry name" value="RHODANESE_3"/>
    <property type="match status" value="2"/>
</dbReference>
<dbReference type="InterPro" id="IPR001763">
    <property type="entry name" value="Rhodanese-like_dom"/>
</dbReference>
<feature type="domain" description="Rhodanese" evidence="2">
    <location>
        <begin position="168"/>
        <end position="279"/>
    </location>
</feature>
<sequence>MTGPLIAPDALAAQLGDPDLVILDIRSVVDGGGRAAYEAGHVPGAIHTDYVAGGWRVKDPGGGAGMLPDDADLAALLGGLGIAPRSHVVVAPAGVSPGDFAAAARVYWTLKVAGHDRLSMLDGGTAAWTRSGHPLETDLRAPHSAPPYPVARRDAFRAVLPQVERALAEGSATLVDTRNDASFAGEEKSPVAARAGRIPGSLQQEGARAYDRAANRLRPPAELEAAFPVPDGEVIAYCNTGQQAATNWFVLSEVLGRPAIRLYDGSLSEWTNDPSRPVETGRAATD</sequence>
<feature type="domain" description="Rhodanese" evidence="2">
    <location>
        <begin position="16"/>
        <end position="137"/>
    </location>
</feature>